<dbReference type="Gene3D" id="3.30.310.280">
    <property type="match status" value="1"/>
</dbReference>
<dbReference type="AlphaFoldDB" id="A0A2S0PEM4"/>
<gene>
    <name evidence="5" type="ORF">DAI18_18590</name>
</gene>
<dbReference type="Pfam" id="PF04183">
    <property type="entry name" value="IucA_IucC"/>
    <property type="match status" value="1"/>
</dbReference>
<accession>A0A2S0PEM4</accession>
<evidence type="ECO:0000313" key="6">
    <source>
        <dbReference type="Proteomes" id="UP000244173"/>
    </source>
</evidence>
<evidence type="ECO:0000256" key="2">
    <source>
        <dbReference type="SAM" id="MobiDB-lite"/>
    </source>
</evidence>
<dbReference type="STRING" id="1122240.GCA_000620105_02821"/>
<feature type="region of interest" description="Disordered" evidence="2">
    <location>
        <begin position="574"/>
        <end position="594"/>
    </location>
</feature>
<feature type="domain" description="Aerobactin siderophore biosynthesis IucA/IucC N-terminal" evidence="3">
    <location>
        <begin position="149"/>
        <end position="385"/>
    </location>
</feature>
<dbReference type="EMBL" id="CP028519">
    <property type="protein sequence ID" value="AVY95826.1"/>
    <property type="molecule type" value="Genomic_DNA"/>
</dbReference>
<dbReference type="Gene3D" id="1.10.510.40">
    <property type="match status" value="1"/>
</dbReference>
<evidence type="ECO:0000313" key="5">
    <source>
        <dbReference type="EMBL" id="AVY95826.1"/>
    </source>
</evidence>
<proteinExistence type="predicted"/>
<dbReference type="PANTHER" id="PTHR34384:SF6">
    <property type="entry name" value="STAPHYLOFERRIN B SYNTHASE"/>
    <property type="match status" value="1"/>
</dbReference>
<evidence type="ECO:0000256" key="1">
    <source>
        <dbReference type="ARBA" id="ARBA00004924"/>
    </source>
</evidence>
<protein>
    <submittedName>
        <fullName evidence="5">IucA/IucC family protein</fullName>
    </submittedName>
</protein>
<dbReference type="GO" id="GO:0019290">
    <property type="term" value="P:siderophore biosynthetic process"/>
    <property type="evidence" value="ECO:0007669"/>
    <property type="project" value="InterPro"/>
</dbReference>
<reference evidence="5 6" key="1">
    <citation type="submission" date="2018-04" db="EMBL/GenBank/DDBJ databases">
        <title>Denitrifier Microvirgula.</title>
        <authorList>
            <person name="Anderson E."/>
            <person name="Jang J."/>
            <person name="Ishii S."/>
        </authorList>
    </citation>
    <scope>NUCLEOTIDE SEQUENCE [LARGE SCALE GENOMIC DNA]</scope>
    <source>
        <strain evidence="5 6">BE2.4</strain>
    </source>
</reference>
<comment type="pathway">
    <text evidence="1">Siderophore biosynthesis.</text>
</comment>
<dbReference type="OrthoDB" id="495728at2"/>
<dbReference type="PANTHER" id="PTHR34384">
    <property type="entry name" value="L-2,3-DIAMINOPROPANOATE--CITRATE LIGASE"/>
    <property type="match status" value="1"/>
</dbReference>
<dbReference type="InterPro" id="IPR007310">
    <property type="entry name" value="Aerobactin_biosyn_IucA/IucC_N"/>
</dbReference>
<dbReference type="Pfam" id="PF06276">
    <property type="entry name" value="FhuF"/>
    <property type="match status" value="1"/>
</dbReference>
<dbReference type="GO" id="GO:0016881">
    <property type="term" value="F:acid-amino acid ligase activity"/>
    <property type="evidence" value="ECO:0007669"/>
    <property type="project" value="UniProtKB-ARBA"/>
</dbReference>
<organism evidence="5 6">
    <name type="scientific">Microvirgula aerodenitrificans</name>
    <dbReference type="NCBI Taxonomy" id="57480"/>
    <lineage>
        <taxon>Bacteria</taxon>
        <taxon>Pseudomonadati</taxon>
        <taxon>Pseudomonadota</taxon>
        <taxon>Betaproteobacteria</taxon>
        <taxon>Neisseriales</taxon>
        <taxon>Aquaspirillaceae</taxon>
        <taxon>Microvirgula</taxon>
    </lineage>
</organism>
<keyword evidence="6" id="KW-1185">Reference proteome</keyword>
<dbReference type="RefSeq" id="WP_107890204.1">
    <property type="nucleotide sequence ID" value="NZ_CP028519.1"/>
</dbReference>
<dbReference type="Gene3D" id="6.10.250.3370">
    <property type="match status" value="1"/>
</dbReference>
<dbReference type="InterPro" id="IPR022770">
    <property type="entry name" value="IucA/IucC-like_C"/>
</dbReference>
<dbReference type="InterPro" id="IPR037455">
    <property type="entry name" value="LucA/IucC-like"/>
</dbReference>
<name>A0A2S0PEM4_9NEIS</name>
<sequence>MRASRGNELGLLGLHDPDLWRQANVNLIEKALAELCYEGLITASQSENGSRFSVSVPTGGYCWQGRLNRWQHPVIHPGSVIHIADGSPATDAMTVLHRVLEGRVKNPATLANYLSETLNTLAADTQMLAARRGLCARDWLALPSHHLHSLLDGHPKAIPSKGRIGWSFIDNQRYAPEHAPAFRLHWLAVHHSLAEPVYAPGWTASRLLEASCNEAEHNRLSGLLPSSEYWTMPVHPWQWEAMITRQFAGPIAAGAMVPLGEAGDCYVPQPSLRTLSNIDRPARPDLKLSLSLLTTSAYRGLSARHLSHSPMQSIWLQQLLTSDPLLADCNTTALKEAATAFIPHPVYHTLPGTPYQFDEMLGAVWRESAHSHLGTGERIVMASVLQQKDDSGHSLAAELIHMSGTGATRWLTFLFDRAVVPLYHLQARYGLGFIAHGQNLMLRFRDELPVGILLKDYQGDLFRTDEDWTSHPGLPVQAWDALPALPPHFLIHHLWTGLFASVFRFMAPQLEIEGVFSEDAFYRLLAKRLQIYQDSHPTLAPRFTRLGLFSHKMPLLSLNRARFSHGYGDMAQRPVHSPGPLLDNPLIFGAPSGK</sequence>
<evidence type="ECO:0000259" key="3">
    <source>
        <dbReference type="Pfam" id="PF04183"/>
    </source>
</evidence>
<feature type="domain" description="Aerobactin siderophore biosynthesis IucA/IucC-like C-terminal" evidence="4">
    <location>
        <begin position="409"/>
        <end position="564"/>
    </location>
</feature>
<evidence type="ECO:0000259" key="4">
    <source>
        <dbReference type="Pfam" id="PF06276"/>
    </source>
</evidence>
<dbReference type="KEGG" id="maer:DAI18_18590"/>
<dbReference type="Proteomes" id="UP000244173">
    <property type="component" value="Chromosome"/>
</dbReference>